<comment type="caution">
    <text evidence="3">The sequence shown here is derived from an EMBL/GenBank/DDBJ whole genome shotgun (WGS) entry which is preliminary data.</text>
</comment>
<name>A0A4R3ICA7_9GAMM</name>
<dbReference type="AlphaFoldDB" id="A0A4R3ICA7"/>
<feature type="signal peptide" evidence="2">
    <location>
        <begin position="1"/>
        <end position="26"/>
    </location>
</feature>
<dbReference type="Proteomes" id="UP000295793">
    <property type="component" value="Unassembled WGS sequence"/>
</dbReference>
<evidence type="ECO:0000256" key="1">
    <source>
        <dbReference type="SAM" id="MobiDB-lite"/>
    </source>
</evidence>
<feature type="region of interest" description="Disordered" evidence="1">
    <location>
        <begin position="45"/>
        <end position="67"/>
    </location>
</feature>
<accession>A0A4R3ICA7</accession>
<organism evidence="3 4">
    <name type="scientific">Reinekea marinisedimentorum</name>
    <dbReference type="NCBI Taxonomy" id="230495"/>
    <lineage>
        <taxon>Bacteria</taxon>
        <taxon>Pseudomonadati</taxon>
        <taxon>Pseudomonadota</taxon>
        <taxon>Gammaproteobacteria</taxon>
        <taxon>Oceanospirillales</taxon>
        <taxon>Saccharospirillaceae</taxon>
        <taxon>Reinekea</taxon>
    </lineage>
</organism>
<gene>
    <name evidence="3" type="ORF">BCF53_10240</name>
</gene>
<protein>
    <submittedName>
        <fullName evidence="3">Uncharacterized protein DUF4353</fullName>
    </submittedName>
</protein>
<keyword evidence="4" id="KW-1185">Reference proteome</keyword>
<feature type="compositionally biased region" description="Acidic residues" evidence="1">
    <location>
        <begin position="46"/>
        <end position="66"/>
    </location>
</feature>
<evidence type="ECO:0000256" key="2">
    <source>
        <dbReference type="SAM" id="SignalP"/>
    </source>
</evidence>
<proteinExistence type="predicted"/>
<feature type="chain" id="PRO_5020759458" evidence="2">
    <location>
        <begin position="27"/>
        <end position="589"/>
    </location>
</feature>
<dbReference type="InterPro" id="IPR025584">
    <property type="entry name" value="Cthe_2159"/>
</dbReference>
<dbReference type="Pfam" id="PF14262">
    <property type="entry name" value="Cthe_2159"/>
    <property type="match status" value="1"/>
</dbReference>
<dbReference type="EMBL" id="SLZR01000002">
    <property type="protein sequence ID" value="TCS43017.1"/>
    <property type="molecule type" value="Genomic_DNA"/>
</dbReference>
<evidence type="ECO:0000313" key="4">
    <source>
        <dbReference type="Proteomes" id="UP000295793"/>
    </source>
</evidence>
<evidence type="ECO:0000313" key="3">
    <source>
        <dbReference type="EMBL" id="TCS43017.1"/>
    </source>
</evidence>
<reference evidence="3 4" key="1">
    <citation type="submission" date="2019-03" db="EMBL/GenBank/DDBJ databases">
        <title>Genomic Encyclopedia of Archaeal and Bacterial Type Strains, Phase II (KMG-II): from individual species to whole genera.</title>
        <authorList>
            <person name="Goeker M."/>
        </authorList>
    </citation>
    <scope>NUCLEOTIDE SEQUENCE [LARGE SCALE GENOMIC DNA]</scope>
    <source>
        <strain evidence="3 4">DSM 15388</strain>
    </source>
</reference>
<sequence length="589" mass="62407">MNTNKLHLTTAIMFASALIASNDSVAAPGQQDSFQTVFYSSVITSDESDSTSSDSEESEGYSDSDLESFLATQDTSPYYSDIEISAYLDTAITEVNGEVIDFSGDVYTDYLEDSYVELNSSSDSYSITEAGTYLLTGNINSTIRIEVGEDEDVRLVLQDASIISDDGPAIVVVSADDVEISLVEDSVNYLEDSATRETDDEDYDAALYSDCDLLLNGSGSLTITANYNNGLKTKDDLKLLGLNLYVASVDDGVVGKDSVAVKDAVITIYADGDALKSSNEDDDKGFVVIESGTVEIDSGDDGISAENIIAIYDAELSLTSEGKGLKSETDILVGGGEFLFSTTDHAIDANLDATIYDGTFTLDSSLGDGIKASEYLTINGGTFEDINTVEGLEARYLTINSGYIDINSSDDGLNAASDYDDNTLVINGGFLLIESNGDSVDSNGTATVNGGTIIANGPTSNEGNSCFDIDNSFMLNYGTIFAFGNSQMASDPASYSSQPSISFTGSSDYDSGTTVTLSTSSGTEIMSLWAINDFDHLLIAHPDMTVGSSYNLQVGDSESMDITVSSVTTTVSESGDYSSDLDSSMFNRR</sequence>
<keyword evidence="2" id="KW-0732">Signal</keyword>